<keyword evidence="4 6" id="KW-1133">Transmembrane helix</keyword>
<dbReference type="InterPro" id="IPR001248">
    <property type="entry name" value="Pur-cyt_permease"/>
</dbReference>
<evidence type="ECO:0000256" key="5">
    <source>
        <dbReference type="ARBA" id="ARBA00023136"/>
    </source>
</evidence>
<dbReference type="EMBL" id="JACHVZ010000025">
    <property type="protein sequence ID" value="MBB2932284.1"/>
    <property type="molecule type" value="Genomic_DNA"/>
</dbReference>
<feature type="transmembrane region" description="Helical" evidence="6">
    <location>
        <begin position="353"/>
        <end position="376"/>
    </location>
</feature>
<feature type="transmembrane region" description="Helical" evidence="6">
    <location>
        <begin position="104"/>
        <end position="125"/>
    </location>
</feature>
<feature type="transmembrane region" description="Helical" evidence="6">
    <location>
        <begin position="473"/>
        <end position="494"/>
    </location>
</feature>
<reference evidence="7 8" key="1">
    <citation type="submission" date="2020-08" db="EMBL/GenBank/DDBJ databases">
        <title>Genomic Encyclopedia of Type Strains, Phase IV (KMG-V): Genome sequencing to study the core and pangenomes of soil and plant-associated prokaryotes.</title>
        <authorList>
            <person name="Whitman W."/>
        </authorList>
    </citation>
    <scope>NUCLEOTIDE SEQUENCE [LARGE SCALE GENOMIC DNA]</scope>
    <source>
        <strain evidence="7 8">SRMrh-85</strain>
    </source>
</reference>
<proteinExistence type="inferred from homology"/>
<feature type="transmembrane region" description="Helical" evidence="6">
    <location>
        <begin position="230"/>
        <end position="248"/>
    </location>
</feature>
<dbReference type="PANTHER" id="PTHR30569">
    <property type="entry name" value="CYTOSINE TRANSPORTER CODB"/>
    <property type="match status" value="1"/>
</dbReference>
<feature type="transmembrane region" description="Helical" evidence="6">
    <location>
        <begin position="204"/>
        <end position="223"/>
    </location>
</feature>
<organism evidence="7 8">
    <name type="scientific">Paraburkholderia silvatlantica</name>
    <dbReference type="NCBI Taxonomy" id="321895"/>
    <lineage>
        <taxon>Bacteria</taxon>
        <taxon>Pseudomonadati</taxon>
        <taxon>Pseudomonadota</taxon>
        <taxon>Betaproteobacteria</taxon>
        <taxon>Burkholderiales</taxon>
        <taxon>Burkholderiaceae</taxon>
        <taxon>Paraburkholderia</taxon>
    </lineage>
</organism>
<keyword evidence="3 6" id="KW-0812">Transmembrane</keyword>
<dbReference type="PANTHER" id="PTHR30569:SF0">
    <property type="entry name" value="CYTOSINE PERMEASE"/>
    <property type="match status" value="1"/>
</dbReference>
<evidence type="ECO:0000256" key="2">
    <source>
        <dbReference type="ARBA" id="ARBA00008974"/>
    </source>
</evidence>
<gene>
    <name evidence="7" type="ORF">FHX59_006765</name>
</gene>
<evidence type="ECO:0000256" key="3">
    <source>
        <dbReference type="ARBA" id="ARBA00022692"/>
    </source>
</evidence>
<evidence type="ECO:0000313" key="8">
    <source>
        <dbReference type="Proteomes" id="UP000533533"/>
    </source>
</evidence>
<feature type="transmembrane region" description="Helical" evidence="6">
    <location>
        <begin position="388"/>
        <end position="410"/>
    </location>
</feature>
<dbReference type="InterPro" id="IPR030191">
    <property type="entry name" value="CodB"/>
</dbReference>
<sequence length="504" mass="52987">MTVLFGRSILCPHHDRLVNSDECEGQQSPPGTRKGAGWALFFGQTLPGLASSPSLVSLVKNVMSSPQSLGAGNETALDHVLGEEYEHAPVPPAARRSVVSVATVWISFPMILTSAMTGSILVAGMGFGRGLTAMLVGNLLMFAYVCLLGGLGAKHGLNFALLASRVFGRKGYALASGLLSSLLLGWYAVQTGITGILIHSSSGANYLVMTFVAGVLYLAVTFIGIRGLHWLGMISVPLFLALGTWVAVDAAGHAGWSTVLAYGGTNPASSTAFGVGLTIVISLFVDAGTVSADFNRWAKNGRDSLIATFTAFPFANCYAMLMGGIMTAAIALPSPQPFAMDNMFGYMLQQHRTWLSAIAVIFLFCSLGSVCAHCLYNSAVGWSRIAGIKMRTAAVILAVVGIAVAAANVWALFIPWLSLLGIIVPPIGSIVIVDLYLARPGAEIDRDWRAQAFAAWAIGSVTAYLVEKQFPEISTAISAFVVSAIAYGLIARLLKNASTSANRA</sequence>
<name>A0ABR6FXX0_9BURK</name>
<dbReference type="Gene3D" id="1.10.4160.10">
    <property type="entry name" value="Hydantoin permease"/>
    <property type="match status" value="1"/>
</dbReference>
<keyword evidence="5 6" id="KW-0472">Membrane</keyword>
<feature type="transmembrane region" description="Helical" evidence="6">
    <location>
        <begin position="172"/>
        <end position="198"/>
    </location>
</feature>
<dbReference type="Proteomes" id="UP000533533">
    <property type="component" value="Unassembled WGS sequence"/>
</dbReference>
<feature type="transmembrane region" description="Helical" evidence="6">
    <location>
        <begin position="305"/>
        <end position="333"/>
    </location>
</feature>
<accession>A0ABR6FXX0</accession>
<protein>
    <submittedName>
        <fullName evidence="7">Cytosine permease</fullName>
    </submittedName>
</protein>
<keyword evidence="8" id="KW-1185">Reference proteome</keyword>
<evidence type="ECO:0000313" key="7">
    <source>
        <dbReference type="EMBL" id="MBB2932284.1"/>
    </source>
</evidence>
<feature type="transmembrane region" description="Helical" evidence="6">
    <location>
        <begin position="268"/>
        <end position="285"/>
    </location>
</feature>
<evidence type="ECO:0000256" key="1">
    <source>
        <dbReference type="ARBA" id="ARBA00004141"/>
    </source>
</evidence>
<comment type="caution">
    <text evidence="7">The sequence shown here is derived from an EMBL/GenBank/DDBJ whole genome shotgun (WGS) entry which is preliminary data.</text>
</comment>
<comment type="similarity">
    <text evidence="2">Belongs to the purine-cytosine permease (2.A.39) family.</text>
</comment>
<dbReference type="Pfam" id="PF02133">
    <property type="entry name" value="Transp_cyt_pur"/>
    <property type="match status" value="1"/>
</dbReference>
<comment type="subcellular location">
    <subcellularLocation>
        <location evidence="1">Membrane</location>
        <topology evidence="1">Multi-pass membrane protein</topology>
    </subcellularLocation>
</comment>
<feature type="transmembrane region" description="Helical" evidence="6">
    <location>
        <begin position="131"/>
        <end position="151"/>
    </location>
</feature>
<evidence type="ECO:0000256" key="4">
    <source>
        <dbReference type="ARBA" id="ARBA00022989"/>
    </source>
</evidence>
<evidence type="ECO:0000256" key="6">
    <source>
        <dbReference type="SAM" id="Phobius"/>
    </source>
</evidence>